<accession>A0ACB5UB47</accession>
<sequence>MSSNTPTTTTTNSYGRRTWNEQEYADKARQEKRDRYNAHHSKHNNLENNSTTAREFFNARNEQLSQIDNFSKISFVSTLNDKNAGFYCEVCNRRFKDNLKFIDHLNSKEHIVKSGFDGDNAGLGGANKFTLQDVIDRLEVLKQKKG</sequence>
<proteinExistence type="predicted"/>
<dbReference type="EMBL" id="BSXS01016247">
    <property type="protein sequence ID" value="GMF07494.1"/>
    <property type="molecule type" value="Genomic_DNA"/>
</dbReference>
<reference evidence="1" key="1">
    <citation type="submission" date="2023-04" db="EMBL/GenBank/DDBJ databases">
        <title>Ambrosiozyma monospora NBRC 10751.</title>
        <authorList>
            <person name="Ichikawa N."/>
            <person name="Sato H."/>
            <person name="Tonouchi N."/>
        </authorList>
    </citation>
    <scope>NUCLEOTIDE SEQUENCE</scope>
    <source>
        <strain evidence="1">NBRC 10751</strain>
    </source>
</reference>
<dbReference type="Proteomes" id="UP001165064">
    <property type="component" value="Unassembled WGS sequence"/>
</dbReference>
<evidence type="ECO:0000313" key="2">
    <source>
        <dbReference type="Proteomes" id="UP001165064"/>
    </source>
</evidence>
<organism evidence="1 2">
    <name type="scientific">Ambrosiozyma monospora</name>
    <name type="common">Yeast</name>
    <name type="synonym">Endomycopsis monosporus</name>
    <dbReference type="NCBI Taxonomy" id="43982"/>
    <lineage>
        <taxon>Eukaryota</taxon>
        <taxon>Fungi</taxon>
        <taxon>Dikarya</taxon>
        <taxon>Ascomycota</taxon>
        <taxon>Saccharomycotina</taxon>
        <taxon>Pichiomycetes</taxon>
        <taxon>Pichiales</taxon>
        <taxon>Pichiaceae</taxon>
        <taxon>Ambrosiozyma</taxon>
    </lineage>
</organism>
<protein>
    <submittedName>
        <fullName evidence="1">Unnamed protein product</fullName>
    </submittedName>
</protein>
<name>A0ACB5UB47_AMBMO</name>
<evidence type="ECO:0000313" key="1">
    <source>
        <dbReference type="EMBL" id="GMF07494.1"/>
    </source>
</evidence>
<keyword evidence="2" id="KW-1185">Reference proteome</keyword>
<comment type="caution">
    <text evidence="1">The sequence shown here is derived from an EMBL/GenBank/DDBJ whole genome shotgun (WGS) entry which is preliminary data.</text>
</comment>
<gene>
    <name evidence="1" type="ORF">Amon02_001292600</name>
</gene>